<feature type="compositionally biased region" description="Polar residues" evidence="1">
    <location>
        <begin position="144"/>
        <end position="154"/>
    </location>
</feature>
<keyword evidence="4" id="KW-1185">Reference proteome</keyword>
<evidence type="ECO:0000256" key="1">
    <source>
        <dbReference type="SAM" id="MobiDB-lite"/>
    </source>
</evidence>
<gene>
    <name evidence="3" type="ORF">O3P69_012732</name>
</gene>
<name>A0AAW0SFZ5_SCYPA</name>
<protein>
    <recommendedName>
        <fullName evidence="2">PDEase domain-containing protein</fullName>
    </recommendedName>
</protein>
<dbReference type="GO" id="GO:0004114">
    <property type="term" value="F:3',5'-cyclic-nucleotide phosphodiesterase activity"/>
    <property type="evidence" value="ECO:0007669"/>
    <property type="project" value="InterPro"/>
</dbReference>
<proteinExistence type="predicted"/>
<dbReference type="EMBL" id="JARAKH010000709">
    <property type="protein sequence ID" value="KAK8374018.1"/>
    <property type="molecule type" value="Genomic_DNA"/>
</dbReference>
<comment type="caution">
    <text evidence="3">The sequence shown here is derived from an EMBL/GenBank/DDBJ whole genome shotgun (WGS) entry which is preliminary data.</text>
</comment>
<dbReference type="InterPro" id="IPR002073">
    <property type="entry name" value="PDEase_catalytic_dom"/>
</dbReference>
<feature type="domain" description="PDEase" evidence="2">
    <location>
        <begin position="286"/>
        <end position="341"/>
    </location>
</feature>
<evidence type="ECO:0000313" key="3">
    <source>
        <dbReference type="EMBL" id="KAK8374018.1"/>
    </source>
</evidence>
<dbReference type="AlphaFoldDB" id="A0AAW0SFZ5"/>
<reference evidence="3 4" key="1">
    <citation type="submission" date="2023-03" db="EMBL/GenBank/DDBJ databases">
        <title>High-quality genome of Scylla paramamosain provides insights in environmental adaptation.</title>
        <authorList>
            <person name="Zhang L."/>
        </authorList>
    </citation>
    <scope>NUCLEOTIDE SEQUENCE [LARGE SCALE GENOMIC DNA]</scope>
    <source>
        <strain evidence="3">LZ_2023a</strain>
        <tissue evidence="3">Muscle</tissue>
    </source>
</reference>
<accession>A0AAW0SFZ5</accession>
<feature type="region of interest" description="Disordered" evidence="1">
    <location>
        <begin position="132"/>
        <end position="154"/>
    </location>
</feature>
<dbReference type="GO" id="GO:0007165">
    <property type="term" value="P:signal transduction"/>
    <property type="evidence" value="ECO:0007669"/>
    <property type="project" value="InterPro"/>
</dbReference>
<evidence type="ECO:0000313" key="4">
    <source>
        <dbReference type="Proteomes" id="UP001487740"/>
    </source>
</evidence>
<sequence length="341" mass="36758">MSVSVLPSVSPVSHVCLCVSASPLCPSVSQSLCPLCPHVCLCVSCPQCVSSVSVSPVSLCLPVSVSVPLCLPVRLCASQCLFYVSVRLCLLRLFSVSLRLLSVSGVTEACESVVQHKVSSAPVEKERFSFSRASHGEEGAPGNHPSSEPGQTAPLQLKLPLPESSIISQPKKTPQPTWAQALERAIEILRSTELYSPQLISSAAVETSVASRSVVTDPVATDLLGGPLMLILKCPLGTFSVPFRHLWGLRTPLGHPSSTPGALEGTLYSNDIVKATQQLPRSSVPALHQQASSAIRELLAEDMSWSFDIFKLERISDKRPLVWLGMSLMCRFDVPRHFKLR</sequence>
<dbReference type="Proteomes" id="UP001487740">
    <property type="component" value="Unassembled WGS sequence"/>
</dbReference>
<dbReference type="PROSITE" id="PS51845">
    <property type="entry name" value="PDEASE_I_2"/>
    <property type="match status" value="1"/>
</dbReference>
<organism evidence="3 4">
    <name type="scientific">Scylla paramamosain</name>
    <name type="common">Mud crab</name>
    <dbReference type="NCBI Taxonomy" id="85552"/>
    <lineage>
        <taxon>Eukaryota</taxon>
        <taxon>Metazoa</taxon>
        <taxon>Ecdysozoa</taxon>
        <taxon>Arthropoda</taxon>
        <taxon>Crustacea</taxon>
        <taxon>Multicrustacea</taxon>
        <taxon>Malacostraca</taxon>
        <taxon>Eumalacostraca</taxon>
        <taxon>Eucarida</taxon>
        <taxon>Decapoda</taxon>
        <taxon>Pleocyemata</taxon>
        <taxon>Brachyura</taxon>
        <taxon>Eubrachyura</taxon>
        <taxon>Portunoidea</taxon>
        <taxon>Portunidae</taxon>
        <taxon>Portuninae</taxon>
        <taxon>Scylla</taxon>
    </lineage>
</organism>
<evidence type="ECO:0000259" key="2">
    <source>
        <dbReference type="PROSITE" id="PS51845"/>
    </source>
</evidence>